<reference evidence="1 3" key="1">
    <citation type="journal article" date="2019" name="Emerg. Microbes Infect.">
        <title>Comprehensive subspecies identification of 175 nontuberculous mycobacteria species based on 7547 genomic profiles.</title>
        <authorList>
            <person name="Matsumoto Y."/>
            <person name="Kinjo T."/>
            <person name="Motooka D."/>
            <person name="Nabeya D."/>
            <person name="Jung N."/>
            <person name="Uechi K."/>
            <person name="Horii T."/>
            <person name="Iida T."/>
            <person name="Fujita J."/>
            <person name="Nakamura S."/>
        </authorList>
    </citation>
    <scope>NUCLEOTIDE SEQUENCE [LARGE SCALE GENOMIC DNA]</scope>
    <source>
        <strain evidence="1 3">JCM 13573</strain>
    </source>
</reference>
<evidence type="ECO:0000313" key="4">
    <source>
        <dbReference type="Proteomes" id="UP000663583"/>
    </source>
</evidence>
<dbReference type="AlphaFoldDB" id="A0AAX1JEI1"/>
<sequence>MTKSLLFVESKPESPDVADEYHHWHDDVHVPEMLTVDGFVSARRWATDGDSFITLYEIDTDVDTARTNLRAAFADGRMSKPVAVQTQPPPVMRYLALIAESGAGA</sequence>
<protein>
    <recommendedName>
        <fullName evidence="5">EthD domain-containing protein</fullName>
    </recommendedName>
</protein>
<name>A0AAX1JEI1_9MYCO</name>
<dbReference type="Proteomes" id="UP000663583">
    <property type="component" value="Chromosome"/>
</dbReference>
<accession>A0AAX1JEI1</accession>
<reference evidence="1" key="2">
    <citation type="submission" date="2020-02" db="EMBL/GenBank/DDBJ databases">
        <authorList>
            <person name="Matsumoto Y."/>
            <person name="Kinjo T."/>
            <person name="Motooka D."/>
            <person name="Nabeya D."/>
            <person name="Jung N."/>
            <person name="Uechi K."/>
            <person name="Horii T."/>
            <person name="Iida T."/>
            <person name="Fujita J."/>
            <person name="Nakamura S."/>
        </authorList>
    </citation>
    <scope>NUCLEOTIDE SEQUENCE</scope>
    <source>
        <strain evidence="1">JCM 13573</strain>
    </source>
</reference>
<evidence type="ECO:0000313" key="3">
    <source>
        <dbReference type="Proteomes" id="UP000465306"/>
    </source>
</evidence>
<evidence type="ECO:0000313" key="2">
    <source>
        <dbReference type="EMBL" id="QPI38817.1"/>
    </source>
</evidence>
<dbReference type="EMBL" id="CP065047">
    <property type="protein sequence ID" value="QPI38817.1"/>
    <property type="molecule type" value="Genomic_DNA"/>
</dbReference>
<organism evidence="2 4">
    <name type="scientific">Mycobacterium kubicae</name>
    <dbReference type="NCBI Taxonomy" id="120959"/>
    <lineage>
        <taxon>Bacteria</taxon>
        <taxon>Bacillati</taxon>
        <taxon>Actinomycetota</taxon>
        <taxon>Actinomycetes</taxon>
        <taxon>Mycobacteriales</taxon>
        <taxon>Mycobacteriaceae</taxon>
        <taxon>Mycobacterium</taxon>
        <taxon>Mycobacterium simiae complex</taxon>
    </lineage>
</organism>
<dbReference type="EMBL" id="BLKU01000002">
    <property type="protein sequence ID" value="GFG63328.1"/>
    <property type="molecule type" value="Genomic_DNA"/>
</dbReference>
<evidence type="ECO:0008006" key="5">
    <source>
        <dbReference type="Google" id="ProtNLM"/>
    </source>
</evidence>
<gene>
    <name evidence="2" type="ORF">I2456_04655</name>
    <name evidence="1" type="ORF">MKUB_08180</name>
</gene>
<keyword evidence="3" id="KW-1185">Reference proteome</keyword>
<dbReference type="RefSeq" id="WP_085072848.1">
    <property type="nucleotide sequence ID" value="NZ_BLKU01000002.1"/>
</dbReference>
<dbReference type="KEGG" id="mku:I2456_04655"/>
<reference evidence="2" key="3">
    <citation type="submission" date="2020-11" db="EMBL/GenBank/DDBJ databases">
        <title>Intraspecies plasmid and genomic variation of Mycobacterium kubicae revealed by the complete genome sequences of two clinical isolates.</title>
        <authorList>
            <person name="Hendrix J.R."/>
            <person name="Epperson L.E."/>
            <person name="Honda J.R."/>
            <person name="Strong M."/>
        </authorList>
    </citation>
    <scope>NUCLEOTIDE SEQUENCE</scope>
    <source>
        <strain evidence="2">JCM 13573</strain>
    </source>
</reference>
<dbReference type="Proteomes" id="UP000465306">
    <property type="component" value="Unassembled WGS sequence"/>
</dbReference>
<proteinExistence type="predicted"/>
<evidence type="ECO:0000313" key="1">
    <source>
        <dbReference type="EMBL" id="GFG63328.1"/>
    </source>
</evidence>